<proteinExistence type="predicted"/>
<evidence type="ECO:0000256" key="1">
    <source>
        <dbReference type="SAM" id="MobiDB-lite"/>
    </source>
</evidence>
<keyword evidence="3" id="KW-1185">Reference proteome</keyword>
<feature type="compositionally biased region" description="Pro residues" evidence="1">
    <location>
        <begin position="44"/>
        <end position="60"/>
    </location>
</feature>
<evidence type="ECO:0000313" key="3">
    <source>
        <dbReference type="Proteomes" id="UP001386955"/>
    </source>
</evidence>
<accession>A0AAN9RTF1</accession>
<name>A0AAN9RTF1_PSOTE</name>
<dbReference type="EMBL" id="JAYMYS010000008">
    <property type="protein sequence ID" value="KAK7382907.1"/>
    <property type="molecule type" value="Genomic_DNA"/>
</dbReference>
<dbReference type="AlphaFoldDB" id="A0AAN9RTF1"/>
<reference evidence="2 3" key="1">
    <citation type="submission" date="2024-01" db="EMBL/GenBank/DDBJ databases">
        <title>The genomes of 5 underutilized Papilionoideae crops provide insights into root nodulation and disease resistanc.</title>
        <authorList>
            <person name="Jiang F."/>
        </authorList>
    </citation>
    <scope>NUCLEOTIDE SEQUENCE [LARGE SCALE GENOMIC DNA]</scope>
    <source>
        <strain evidence="2">DUOXIRENSHENG_FW03</strain>
        <tissue evidence="2">Leaves</tissue>
    </source>
</reference>
<gene>
    <name evidence="2" type="ORF">VNO78_28571</name>
</gene>
<feature type="region of interest" description="Disordered" evidence="1">
    <location>
        <begin position="42"/>
        <end position="67"/>
    </location>
</feature>
<comment type="caution">
    <text evidence="2">The sequence shown here is derived from an EMBL/GenBank/DDBJ whole genome shotgun (WGS) entry which is preliminary data.</text>
</comment>
<sequence>MNAPFMVLSQPSLGFESNKLQIRSPTSTNFRHQELKIVDLNPFPQEPPTYVIPPIDPPMKPQKQSLN</sequence>
<protein>
    <submittedName>
        <fullName evidence="2">Uncharacterized protein</fullName>
    </submittedName>
</protein>
<organism evidence="2 3">
    <name type="scientific">Psophocarpus tetragonolobus</name>
    <name type="common">Winged bean</name>
    <name type="synonym">Dolichos tetragonolobus</name>
    <dbReference type="NCBI Taxonomy" id="3891"/>
    <lineage>
        <taxon>Eukaryota</taxon>
        <taxon>Viridiplantae</taxon>
        <taxon>Streptophyta</taxon>
        <taxon>Embryophyta</taxon>
        <taxon>Tracheophyta</taxon>
        <taxon>Spermatophyta</taxon>
        <taxon>Magnoliopsida</taxon>
        <taxon>eudicotyledons</taxon>
        <taxon>Gunneridae</taxon>
        <taxon>Pentapetalae</taxon>
        <taxon>rosids</taxon>
        <taxon>fabids</taxon>
        <taxon>Fabales</taxon>
        <taxon>Fabaceae</taxon>
        <taxon>Papilionoideae</taxon>
        <taxon>50 kb inversion clade</taxon>
        <taxon>NPAAA clade</taxon>
        <taxon>indigoferoid/millettioid clade</taxon>
        <taxon>Phaseoleae</taxon>
        <taxon>Psophocarpus</taxon>
    </lineage>
</organism>
<dbReference type="Proteomes" id="UP001386955">
    <property type="component" value="Unassembled WGS sequence"/>
</dbReference>
<evidence type="ECO:0000313" key="2">
    <source>
        <dbReference type="EMBL" id="KAK7382907.1"/>
    </source>
</evidence>